<keyword evidence="3" id="KW-1185">Reference proteome</keyword>
<reference evidence="2" key="1">
    <citation type="journal article" date="2023" name="Int. J. Syst. Evol. Microbiol.">
        <title>Mesoterricola silvestris gen. nov., sp. nov., Mesoterricola sediminis sp. nov., Geothrix oryzae sp. nov., Geothrix edaphica sp. nov., Geothrix rubra sp. nov., and Geothrix limicola sp. nov., six novel members of Acidobacteriota isolated from soils.</title>
        <authorList>
            <person name="Itoh H."/>
            <person name="Sugisawa Y."/>
            <person name="Mise K."/>
            <person name="Xu Z."/>
            <person name="Kuniyasu M."/>
            <person name="Ushijima N."/>
            <person name="Kawano K."/>
            <person name="Kobayashi E."/>
            <person name="Shiratori Y."/>
            <person name="Masuda Y."/>
            <person name="Senoo K."/>
        </authorList>
    </citation>
    <scope>NUCLEOTIDE SEQUENCE</scope>
    <source>
        <strain evidence="2">W786</strain>
    </source>
</reference>
<dbReference type="Proteomes" id="UP001228113">
    <property type="component" value="Chromosome"/>
</dbReference>
<gene>
    <name evidence="2" type="ORF">METESE_18970</name>
</gene>
<feature type="chain" id="PRO_5041446087" evidence="1">
    <location>
        <begin position="19"/>
        <end position="152"/>
    </location>
</feature>
<organism evidence="2 3">
    <name type="scientific">Mesoterricola sediminis</name>
    <dbReference type="NCBI Taxonomy" id="2927980"/>
    <lineage>
        <taxon>Bacteria</taxon>
        <taxon>Pseudomonadati</taxon>
        <taxon>Acidobacteriota</taxon>
        <taxon>Holophagae</taxon>
        <taxon>Holophagales</taxon>
        <taxon>Holophagaceae</taxon>
        <taxon>Mesoterricola</taxon>
    </lineage>
</organism>
<evidence type="ECO:0000313" key="2">
    <source>
        <dbReference type="EMBL" id="BDU76939.1"/>
    </source>
</evidence>
<proteinExistence type="predicted"/>
<feature type="signal peptide" evidence="1">
    <location>
        <begin position="1"/>
        <end position="18"/>
    </location>
</feature>
<name>A0AA48KCA2_9BACT</name>
<dbReference type="AlphaFoldDB" id="A0AA48KCA2"/>
<dbReference type="KEGG" id="msea:METESE_18970"/>
<dbReference type="RefSeq" id="WP_243331066.1">
    <property type="nucleotide sequence ID" value="NZ_AP027081.1"/>
</dbReference>
<evidence type="ECO:0000313" key="3">
    <source>
        <dbReference type="Proteomes" id="UP001228113"/>
    </source>
</evidence>
<protein>
    <submittedName>
        <fullName evidence="2">Uncharacterized protein</fullName>
    </submittedName>
</protein>
<dbReference type="EMBL" id="AP027081">
    <property type="protein sequence ID" value="BDU76939.1"/>
    <property type="molecule type" value="Genomic_DNA"/>
</dbReference>
<keyword evidence="1" id="KW-0732">Signal</keyword>
<evidence type="ECO:0000256" key="1">
    <source>
        <dbReference type="SAM" id="SignalP"/>
    </source>
</evidence>
<sequence length="152" mass="15672">MSTRMLAAAALLALPLLADEPAAASPTYTLVLAGSPSGTLTFSDIDSLVPLQILRSASTGPTDTNKDGKFKKPLVLKGTFSRPWDGEIALAGSLGHAGQNATFTLNAPAGTPPLSGVLEQPVPQEWSLSAEYGVSASERIDFTYVARSGAGK</sequence>
<accession>A0AA48KCA2</accession>